<evidence type="ECO:0000313" key="1">
    <source>
        <dbReference type="EMBL" id="DAD76088.1"/>
    </source>
</evidence>
<accession>A0A8S5M1Q8</accession>
<proteinExistence type="predicted"/>
<reference evidence="1" key="1">
    <citation type="journal article" date="2021" name="Proc. Natl. Acad. Sci. U.S.A.">
        <title>A Catalog of Tens of Thousands of Viruses from Human Metagenomes Reveals Hidden Associations with Chronic Diseases.</title>
        <authorList>
            <person name="Tisza M.J."/>
            <person name="Buck C.B."/>
        </authorList>
    </citation>
    <scope>NUCLEOTIDE SEQUENCE</scope>
    <source>
        <strain evidence="1">CtIi96</strain>
    </source>
</reference>
<dbReference type="EMBL" id="BK014795">
    <property type="protein sequence ID" value="DAD76088.1"/>
    <property type="molecule type" value="Genomic_DNA"/>
</dbReference>
<sequence length="106" mass="12132">MEENIKEKSIKLAIEAMRPLPVNSFAGYCSVNDDRSPEEKHLDNMRFCKEINELQSEMLITLASKIEAFLDAQRKDSVESVNINHPTVFPDGRNCCVPPYIDRMSQ</sequence>
<name>A0A8S5M1Q8_9CAUD</name>
<protein>
    <submittedName>
        <fullName evidence="1">Uncharacterized protein</fullName>
    </submittedName>
</protein>
<organism evidence="1">
    <name type="scientific">Podoviridae sp. ctIi96</name>
    <dbReference type="NCBI Taxonomy" id="2826550"/>
    <lineage>
        <taxon>Viruses</taxon>
        <taxon>Duplodnaviria</taxon>
        <taxon>Heunggongvirae</taxon>
        <taxon>Uroviricota</taxon>
        <taxon>Caudoviricetes</taxon>
    </lineage>
</organism>